<feature type="transmembrane region" description="Helical" evidence="1">
    <location>
        <begin position="81"/>
        <end position="102"/>
    </location>
</feature>
<dbReference type="PANTHER" id="PTHR38457:SF1">
    <property type="entry name" value="REGULATOR ABRB-RELATED"/>
    <property type="match status" value="1"/>
</dbReference>
<keyword evidence="1" id="KW-0812">Transmembrane</keyword>
<protein>
    <submittedName>
        <fullName evidence="2">Membrane AbrB-like protein</fullName>
    </submittedName>
</protein>
<evidence type="ECO:0000313" key="3">
    <source>
        <dbReference type="Proteomes" id="UP001235840"/>
    </source>
</evidence>
<organism evidence="2 3">
    <name type="scientific">Caldalkalibacillus horti</name>
    <dbReference type="NCBI Taxonomy" id="77523"/>
    <lineage>
        <taxon>Bacteria</taxon>
        <taxon>Bacillati</taxon>
        <taxon>Bacillota</taxon>
        <taxon>Bacilli</taxon>
        <taxon>Bacillales</taxon>
        <taxon>Bacillaceae</taxon>
        <taxon>Caldalkalibacillus</taxon>
    </lineage>
</organism>
<gene>
    <name evidence="2" type="ORF">J2S11_000261</name>
</gene>
<keyword evidence="1" id="KW-1133">Transmembrane helix</keyword>
<feature type="transmembrane region" description="Helical" evidence="1">
    <location>
        <begin position="20"/>
        <end position="40"/>
    </location>
</feature>
<accession>A0ABT9VTQ5</accession>
<dbReference type="PANTHER" id="PTHR38457">
    <property type="entry name" value="REGULATOR ABRB-RELATED"/>
    <property type="match status" value="1"/>
</dbReference>
<dbReference type="EMBL" id="JAUSTY010000001">
    <property type="protein sequence ID" value="MDQ0164362.1"/>
    <property type="molecule type" value="Genomic_DNA"/>
</dbReference>
<comment type="caution">
    <text evidence="2">The sequence shown here is derived from an EMBL/GenBank/DDBJ whole genome shotgun (WGS) entry which is preliminary data.</text>
</comment>
<dbReference type="InterPro" id="IPR017516">
    <property type="entry name" value="AbrB_dup"/>
</dbReference>
<dbReference type="InterPro" id="IPR007820">
    <property type="entry name" value="AbrB_fam"/>
</dbReference>
<evidence type="ECO:0000313" key="2">
    <source>
        <dbReference type="EMBL" id="MDQ0164362.1"/>
    </source>
</evidence>
<dbReference type="Proteomes" id="UP001235840">
    <property type="component" value="Unassembled WGS sequence"/>
</dbReference>
<proteinExistence type="predicted"/>
<feature type="transmembrane region" description="Helical" evidence="1">
    <location>
        <begin position="138"/>
        <end position="158"/>
    </location>
</feature>
<dbReference type="Pfam" id="PF05145">
    <property type="entry name" value="AbrB"/>
    <property type="match status" value="1"/>
</dbReference>
<feature type="transmembrane region" description="Helical" evidence="1">
    <location>
        <begin position="52"/>
        <end position="69"/>
    </location>
</feature>
<name>A0ABT9VTQ5_9BACI</name>
<dbReference type="NCBIfam" id="TIGR03082">
    <property type="entry name" value="Gneg_AbrB_dup"/>
    <property type="match status" value="1"/>
</dbReference>
<keyword evidence="1" id="KW-0472">Membrane</keyword>
<sequence length="174" mass="18813">MDTLLFICLAFIGGKIGLKLKLPAGALIGAMLLVGAVKMLTEILEYFQPGDSLRFMVQMFLGAMIGLMFSKRIRALRVKELLMILVVGASSLVSSILFGWSFHSLFNQSLGTSIIAATPGGIAEMLTLADSVHADTQVVAFVHVMRFMILVLSLRLLIPYIKAKSGNHQLGEGS</sequence>
<evidence type="ECO:0000256" key="1">
    <source>
        <dbReference type="SAM" id="Phobius"/>
    </source>
</evidence>
<dbReference type="RefSeq" id="WP_307389852.1">
    <property type="nucleotide sequence ID" value="NZ_BAAADK010000009.1"/>
</dbReference>
<keyword evidence="3" id="KW-1185">Reference proteome</keyword>
<reference evidence="2 3" key="1">
    <citation type="submission" date="2023-07" db="EMBL/GenBank/DDBJ databases">
        <title>Genomic Encyclopedia of Type Strains, Phase IV (KMG-IV): sequencing the most valuable type-strain genomes for metagenomic binning, comparative biology and taxonomic classification.</title>
        <authorList>
            <person name="Goeker M."/>
        </authorList>
    </citation>
    <scope>NUCLEOTIDE SEQUENCE [LARGE SCALE GENOMIC DNA]</scope>
    <source>
        <strain evidence="2 3">DSM 12751</strain>
    </source>
</reference>